<dbReference type="EMBL" id="UZAM01011439">
    <property type="protein sequence ID" value="VDP16237.1"/>
    <property type="molecule type" value="Genomic_DNA"/>
</dbReference>
<dbReference type="WBParaSite" id="SBAD_0000858701-mRNA-1">
    <property type="protein sequence ID" value="SBAD_0000858701-mRNA-1"/>
    <property type="gene ID" value="SBAD_0000858701"/>
</dbReference>
<reference evidence="2 3" key="2">
    <citation type="submission" date="2018-11" db="EMBL/GenBank/DDBJ databases">
        <authorList>
            <consortium name="Pathogen Informatics"/>
        </authorList>
    </citation>
    <scope>NUCLEOTIDE SEQUENCE [LARGE SCALE GENOMIC DNA]</scope>
</reference>
<dbReference type="OrthoDB" id="6126662at2759"/>
<keyword evidence="3" id="KW-1185">Reference proteome</keyword>
<evidence type="ECO:0000313" key="2">
    <source>
        <dbReference type="EMBL" id="VDP16237.1"/>
    </source>
</evidence>
<feature type="compositionally biased region" description="Basic and acidic residues" evidence="1">
    <location>
        <begin position="167"/>
        <end position="180"/>
    </location>
</feature>
<gene>
    <name evidence="2" type="ORF">SBAD_LOCUS8278</name>
</gene>
<name>A0A183IXD0_9BILA</name>
<accession>A0A183IXD0</accession>
<evidence type="ECO:0000313" key="3">
    <source>
        <dbReference type="Proteomes" id="UP000270296"/>
    </source>
</evidence>
<proteinExistence type="predicted"/>
<feature type="region of interest" description="Disordered" evidence="1">
    <location>
        <begin position="376"/>
        <end position="398"/>
    </location>
</feature>
<dbReference type="Proteomes" id="UP000270296">
    <property type="component" value="Unassembled WGS sequence"/>
</dbReference>
<feature type="region of interest" description="Disordered" evidence="1">
    <location>
        <begin position="151"/>
        <end position="199"/>
    </location>
</feature>
<protein>
    <submittedName>
        <fullName evidence="4">PH domain-containing protein</fullName>
    </submittedName>
</protein>
<dbReference type="AlphaFoldDB" id="A0A183IXD0"/>
<organism evidence="4">
    <name type="scientific">Soboliphyme baturini</name>
    <dbReference type="NCBI Taxonomy" id="241478"/>
    <lineage>
        <taxon>Eukaryota</taxon>
        <taxon>Metazoa</taxon>
        <taxon>Ecdysozoa</taxon>
        <taxon>Nematoda</taxon>
        <taxon>Enoplea</taxon>
        <taxon>Dorylaimia</taxon>
        <taxon>Dioctophymatida</taxon>
        <taxon>Dioctophymatoidea</taxon>
        <taxon>Soboliphymatidae</taxon>
        <taxon>Soboliphyme</taxon>
    </lineage>
</organism>
<sequence length="474" mass="51680">MGTECNDASELLVTTDCNEPERCLRGIGKKTVQLVPIERVPKIASSMRSVSQAMCGPAREIYKAGWVKLTVGKRPVEVGTHQPYKVFDLLQCSYVIGVVANDCAFSIGFEHEDRDALQLVVLSPEEKNSWLERLQCKLLAMHCLQCLSSQPSLEHSDSSSISTKDAGVAKEETALSEKTTKPPLPPRESPSSPNCRMGSIEKTSAGHLQLTTEVDNEVFVSGYDVPSAALNPKHSRNALSVSSTVYENAWDSIVDRLHISPIPTALLSLHGSAEHPGSALGAFGYKEFFDKPPFQASASCSRSASVSTTLTKGLTNDNSGSISEPLNTTIAKTETEATLQNDASSSFTSNEAPVSLTDDSVFDNYDSLVENVSRESYKTVRMDPTKPPPLPPRNFNRKLTPKERDVIDLMNEISEKTSIRILLSPGSLTRVAFVEILGFLCTIFTESMNVIAPKRSDQSLSPRWSNTFFALAAL</sequence>
<reference evidence="4" key="1">
    <citation type="submission" date="2016-06" db="UniProtKB">
        <authorList>
            <consortium name="WormBaseParasite"/>
        </authorList>
    </citation>
    <scope>IDENTIFICATION</scope>
</reference>
<feature type="compositionally biased region" description="Polar residues" evidence="1">
    <location>
        <begin position="151"/>
        <end position="163"/>
    </location>
</feature>
<evidence type="ECO:0000313" key="4">
    <source>
        <dbReference type="WBParaSite" id="SBAD_0000858701-mRNA-1"/>
    </source>
</evidence>
<evidence type="ECO:0000256" key="1">
    <source>
        <dbReference type="SAM" id="MobiDB-lite"/>
    </source>
</evidence>